<reference evidence="1 2" key="1">
    <citation type="submission" date="2018-08" db="EMBL/GenBank/DDBJ databases">
        <title>Genome and evolution of the arbuscular mycorrhizal fungus Diversispora epigaea (formerly Glomus versiforme) and its bacterial endosymbionts.</title>
        <authorList>
            <person name="Sun X."/>
            <person name="Fei Z."/>
            <person name="Harrison M."/>
        </authorList>
    </citation>
    <scope>NUCLEOTIDE SEQUENCE [LARGE SCALE GENOMIC DNA]</scope>
    <source>
        <strain evidence="1 2">IT104</strain>
    </source>
</reference>
<name>A0A397JFX8_9GLOM</name>
<sequence length="164" mass="18672">MSAIATKIVEKYNLTPKMSLSELMSRIAIISPSKNLEEEIIREIAKRILQNKYGFSGDQVNVLFSSQKNKQYESTHCETASGKILNIAISNQLSKRLEEETIREMAQRILRDKLSIRDIKIEAYALALSAPDANVGSSRLYLHEKLFWGPEIANFGEKNRYSFS</sequence>
<accession>A0A397JFX8</accession>
<protein>
    <submittedName>
        <fullName evidence="1">Uncharacterized protein</fullName>
    </submittedName>
</protein>
<gene>
    <name evidence="1" type="ORF">Glove_62g17</name>
</gene>
<evidence type="ECO:0000313" key="2">
    <source>
        <dbReference type="Proteomes" id="UP000266861"/>
    </source>
</evidence>
<comment type="caution">
    <text evidence="1">The sequence shown here is derived from an EMBL/GenBank/DDBJ whole genome shotgun (WGS) entry which is preliminary data.</text>
</comment>
<organism evidence="1 2">
    <name type="scientific">Diversispora epigaea</name>
    <dbReference type="NCBI Taxonomy" id="1348612"/>
    <lineage>
        <taxon>Eukaryota</taxon>
        <taxon>Fungi</taxon>
        <taxon>Fungi incertae sedis</taxon>
        <taxon>Mucoromycota</taxon>
        <taxon>Glomeromycotina</taxon>
        <taxon>Glomeromycetes</taxon>
        <taxon>Diversisporales</taxon>
        <taxon>Diversisporaceae</taxon>
        <taxon>Diversispora</taxon>
    </lineage>
</organism>
<dbReference type="OrthoDB" id="2381954at2759"/>
<keyword evidence="2" id="KW-1185">Reference proteome</keyword>
<proteinExistence type="predicted"/>
<dbReference type="Proteomes" id="UP000266861">
    <property type="component" value="Unassembled WGS sequence"/>
</dbReference>
<dbReference type="EMBL" id="PQFF01000059">
    <property type="protein sequence ID" value="RHZ85708.1"/>
    <property type="molecule type" value="Genomic_DNA"/>
</dbReference>
<evidence type="ECO:0000313" key="1">
    <source>
        <dbReference type="EMBL" id="RHZ85708.1"/>
    </source>
</evidence>
<dbReference type="AlphaFoldDB" id="A0A397JFX8"/>